<evidence type="ECO:0000256" key="3">
    <source>
        <dbReference type="SAM" id="SignalP"/>
    </source>
</evidence>
<keyword evidence="5" id="KW-1185">Reference proteome</keyword>
<evidence type="ECO:0000313" key="5">
    <source>
        <dbReference type="Proteomes" id="UP001198220"/>
    </source>
</evidence>
<comment type="caution">
    <text evidence="4">The sequence shown here is derived from an EMBL/GenBank/DDBJ whole genome shotgun (WGS) entry which is preliminary data.</text>
</comment>
<gene>
    <name evidence="4" type="ORF">LKD36_05950</name>
</gene>
<keyword evidence="2" id="KW-0812">Transmembrane</keyword>
<keyword evidence="2" id="KW-0472">Membrane</keyword>
<feature type="chain" id="PRO_5042283541" description="Bacterial repeat domain-containing protein" evidence="3">
    <location>
        <begin position="26"/>
        <end position="550"/>
    </location>
</feature>
<evidence type="ECO:0000256" key="2">
    <source>
        <dbReference type="SAM" id="Phobius"/>
    </source>
</evidence>
<protein>
    <recommendedName>
        <fullName evidence="6">Bacterial repeat domain-containing protein</fullName>
    </recommendedName>
</protein>
<feature type="signal peptide" evidence="3">
    <location>
        <begin position="1"/>
        <end position="25"/>
    </location>
</feature>
<dbReference type="RefSeq" id="WP_308459067.1">
    <property type="nucleotide sequence ID" value="NZ_JAJEPS010000004.1"/>
</dbReference>
<evidence type="ECO:0000256" key="1">
    <source>
        <dbReference type="SAM" id="MobiDB-lite"/>
    </source>
</evidence>
<keyword evidence="2" id="KW-1133">Transmembrane helix</keyword>
<feature type="transmembrane region" description="Helical" evidence="2">
    <location>
        <begin position="526"/>
        <end position="544"/>
    </location>
</feature>
<accession>A0AAE3DAE6</accession>
<sequence length="550" mass="59988">MKKLLLLPVCVLVLCMTVPASFVFAEEELSSEVSCGGIITAIQRQGLLSSIPPLVFYSNEDSSTLDACVQEYRQMLASVVATVDENGTSAEMPLTVCWSGPDVDLSSPGLYQMTGDILAPDGYTFAEGVITQIIVPFQIKSADEVYPITLIANQNLCDGGIMLALNDIESWNEAIDDLHYMATTMYGLTEDEQPAYLEVVSIDDTLVDLSVPGEYEIIITLAVSEENKVSFSLPEHLQKIRVPVKISDPDAFELWITKYDNDSFSFDYLKKLDSSFKLYTLESETELSPDELPTADWSVDTNGSLNVDANCMSVLRRNLTVGHYYYYQIRSDSCSSTIVMLQDNGEKCSYASIGGNRDGSSDNPGADDVIQPAPTAPAETPSQPETTAPMESFTEDSDTIYGTRLDLSRKNHGGSASFSKHDIQATLSSDTLDSLDIGASDSLTVEIKQETPSSVTISVSKNGETVAEIPDTRITAPVNGKLYSFTVQETGTYELPEREVDSESTIHTSELPPSDPSGGLFNRNGLPFYLGLSALSLGGSFLILRRRIFR</sequence>
<evidence type="ECO:0008006" key="6">
    <source>
        <dbReference type="Google" id="ProtNLM"/>
    </source>
</evidence>
<evidence type="ECO:0000313" key="4">
    <source>
        <dbReference type="EMBL" id="MCC2125722.1"/>
    </source>
</evidence>
<dbReference type="AlphaFoldDB" id="A0AAE3DAE6"/>
<dbReference type="Proteomes" id="UP001198220">
    <property type="component" value="Unassembled WGS sequence"/>
</dbReference>
<dbReference type="EMBL" id="JAJEPS010000004">
    <property type="protein sequence ID" value="MCC2125722.1"/>
    <property type="molecule type" value="Genomic_DNA"/>
</dbReference>
<name>A0AAE3DAE6_9FIRM</name>
<keyword evidence="3" id="KW-0732">Signal</keyword>
<proteinExistence type="predicted"/>
<feature type="region of interest" description="Disordered" evidence="1">
    <location>
        <begin position="352"/>
        <end position="396"/>
    </location>
</feature>
<organism evidence="4 5">
    <name type="scientific">Hominiventricola filiformis</name>
    <dbReference type="NCBI Taxonomy" id="2885352"/>
    <lineage>
        <taxon>Bacteria</taxon>
        <taxon>Bacillati</taxon>
        <taxon>Bacillota</taxon>
        <taxon>Clostridia</taxon>
        <taxon>Lachnospirales</taxon>
        <taxon>Lachnospiraceae</taxon>
        <taxon>Hominiventricola</taxon>
    </lineage>
</organism>
<reference evidence="4 5" key="1">
    <citation type="submission" date="2021-10" db="EMBL/GenBank/DDBJ databases">
        <title>Anaerobic single-cell dispensing facilitates the cultivation of human gut bacteria.</title>
        <authorList>
            <person name="Afrizal A."/>
        </authorList>
    </citation>
    <scope>NUCLEOTIDE SEQUENCE [LARGE SCALE GENOMIC DNA]</scope>
    <source>
        <strain evidence="4 5">CLA-AA-H276</strain>
    </source>
</reference>